<dbReference type="Proteomes" id="UP000007110">
    <property type="component" value="Unassembled WGS sequence"/>
</dbReference>
<dbReference type="OrthoDB" id="10042902at2759"/>
<dbReference type="Pfam" id="PF09772">
    <property type="entry name" value="Tmem26"/>
    <property type="match status" value="2"/>
</dbReference>
<reference evidence="3" key="2">
    <citation type="submission" date="2021-01" db="UniProtKB">
        <authorList>
            <consortium name="EnsemblMetazoa"/>
        </authorList>
    </citation>
    <scope>IDENTIFICATION</scope>
</reference>
<dbReference type="KEGG" id="spu:100893465"/>
<dbReference type="InParanoid" id="A0A7M7GG63"/>
<feature type="transmembrane region" description="Helical" evidence="2">
    <location>
        <begin position="227"/>
        <end position="243"/>
    </location>
</feature>
<keyword evidence="2" id="KW-0472">Membrane</keyword>
<name>A0A7M7GG63_STRPU</name>
<feature type="transmembrane region" description="Helical" evidence="2">
    <location>
        <begin position="153"/>
        <end position="172"/>
    </location>
</feature>
<evidence type="ECO:0000256" key="2">
    <source>
        <dbReference type="SAM" id="Phobius"/>
    </source>
</evidence>
<evidence type="ECO:0000256" key="1">
    <source>
        <dbReference type="SAM" id="MobiDB-lite"/>
    </source>
</evidence>
<feature type="transmembrane region" description="Helical" evidence="2">
    <location>
        <begin position="93"/>
        <end position="115"/>
    </location>
</feature>
<feature type="compositionally biased region" description="Low complexity" evidence="1">
    <location>
        <begin position="449"/>
        <end position="459"/>
    </location>
</feature>
<feature type="transmembrane region" description="Helical" evidence="2">
    <location>
        <begin position="394"/>
        <end position="413"/>
    </location>
</feature>
<dbReference type="AlphaFoldDB" id="A0A7M7GG63"/>
<feature type="transmembrane region" description="Helical" evidence="2">
    <location>
        <begin position="121"/>
        <end position="141"/>
    </location>
</feature>
<dbReference type="GeneID" id="100893465"/>
<feature type="transmembrane region" description="Helical" evidence="2">
    <location>
        <begin position="255"/>
        <end position="280"/>
    </location>
</feature>
<evidence type="ECO:0000313" key="4">
    <source>
        <dbReference type="Proteomes" id="UP000007110"/>
    </source>
</evidence>
<dbReference type="InterPro" id="IPR019169">
    <property type="entry name" value="Transmembrane_26"/>
</dbReference>
<evidence type="ECO:0000313" key="3">
    <source>
        <dbReference type="EnsemblMetazoa" id="XP_003724911"/>
    </source>
</evidence>
<dbReference type="PANTHER" id="PTHR22168">
    <property type="entry name" value="TMEM26 PROTEIN"/>
    <property type="match status" value="1"/>
</dbReference>
<keyword evidence="4" id="KW-1185">Reference proteome</keyword>
<sequence length="550" mass="62285">MTTTEKNNKDMEAVAEVEAPETIPVRWATLEPRKILRKQTTRLTIIDEPTAIVTLDDDDESTTPASESKTLCHRFNNMCSGSWTELDRVQKRFLFQGVMVRAILMAHSFFIFYAALVYVHVTAYICICLCYAALSFAEGIIMYKIRGFSQKKWICTSTLLYTVSVIPAIWAIHISMLHVRERDGYETCLQNYSSCHSHPAYDQVMHTVTTRSFVATTYSDYERLTNVVQYTVVFVLIFCRWLLPRDNFTREKVAQLLLVLVGSGEDIVEFVTVIFTSGHFGCSRAITVVVLVLWSIAIFQFSIAIPEKKNRVHVEKPENDHLNMWVDAVNQLLAKRRETAGDISLYVAKKQIRPLSRMMQRRKTVPNIGPNNWVQSIEFREAIISITIQDGPFLVFRLVALATLGDAAFSVYFYALKNLTVIMLQIYRVYAMLVEIRQRRRESLLPVNNGAANDVENNNMETDDSSTSVSDNLTVTEKVYAFDEGLTGKGGNGGTLNSMSQADLHGNHHNNTKGGSLNRGLERAPVMLPTSSESDLRTRRQSKTVENSHS</sequence>
<feature type="transmembrane region" description="Helical" evidence="2">
    <location>
        <begin position="286"/>
        <end position="306"/>
    </location>
</feature>
<dbReference type="EnsemblMetazoa" id="XM_003724863">
    <property type="protein sequence ID" value="XP_003724911"/>
    <property type="gene ID" value="LOC100893465"/>
</dbReference>
<keyword evidence="2" id="KW-1133">Transmembrane helix</keyword>
<dbReference type="PANTHER" id="PTHR22168:SF3">
    <property type="entry name" value="TRANSMEMBRANE PROTEIN 26"/>
    <property type="match status" value="1"/>
</dbReference>
<feature type="region of interest" description="Disordered" evidence="1">
    <location>
        <begin position="449"/>
        <end position="469"/>
    </location>
</feature>
<evidence type="ECO:0008006" key="5">
    <source>
        <dbReference type="Google" id="ProtNLM"/>
    </source>
</evidence>
<dbReference type="RefSeq" id="XP_003724911.2">
    <property type="nucleotide sequence ID" value="XM_003724863.3"/>
</dbReference>
<proteinExistence type="predicted"/>
<keyword evidence="2" id="KW-0812">Transmembrane</keyword>
<feature type="region of interest" description="Disordered" evidence="1">
    <location>
        <begin position="491"/>
        <end position="550"/>
    </location>
</feature>
<protein>
    <recommendedName>
        <fullName evidence="5">Transmembrane protein 26</fullName>
    </recommendedName>
</protein>
<dbReference type="OMA" id="KKWICTS"/>
<organism evidence="3 4">
    <name type="scientific">Strongylocentrotus purpuratus</name>
    <name type="common">Purple sea urchin</name>
    <dbReference type="NCBI Taxonomy" id="7668"/>
    <lineage>
        <taxon>Eukaryota</taxon>
        <taxon>Metazoa</taxon>
        <taxon>Echinodermata</taxon>
        <taxon>Eleutherozoa</taxon>
        <taxon>Echinozoa</taxon>
        <taxon>Echinoidea</taxon>
        <taxon>Euechinoidea</taxon>
        <taxon>Echinacea</taxon>
        <taxon>Camarodonta</taxon>
        <taxon>Echinidea</taxon>
        <taxon>Strongylocentrotidae</taxon>
        <taxon>Strongylocentrotus</taxon>
    </lineage>
</organism>
<accession>A0A7M7GG63</accession>
<reference evidence="4" key="1">
    <citation type="submission" date="2015-02" db="EMBL/GenBank/DDBJ databases">
        <title>Genome sequencing for Strongylocentrotus purpuratus.</title>
        <authorList>
            <person name="Murali S."/>
            <person name="Liu Y."/>
            <person name="Vee V."/>
            <person name="English A."/>
            <person name="Wang M."/>
            <person name="Skinner E."/>
            <person name="Han Y."/>
            <person name="Muzny D.M."/>
            <person name="Worley K.C."/>
            <person name="Gibbs R.A."/>
        </authorList>
    </citation>
    <scope>NUCLEOTIDE SEQUENCE</scope>
</reference>